<name>A0A834JFL5_VESGE</name>
<dbReference type="EMBL" id="JACSDZ010000017">
    <property type="protein sequence ID" value="KAF7384691.1"/>
    <property type="molecule type" value="Genomic_DNA"/>
</dbReference>
<keyword evidence="2" id="KW-0812">Transmembrane</keyword>
<reference evidence="3" key="1">
    <citation type="journal article" date="2020" name="G3 (Bethesda)">
        <title>High-Quality Assemblies for Three Invasive Social Wasps from the &lt;i&gt;Vespula&lt;/i&gt; Genus.</title>
        <authorList>
            <person name="Harrop T.W.R."/>
            <person name="Guhlin J."/>
            <person name="McLaughlin G.M."/>
            <person name="Permina E."/>
            <person name="Stockwell P."/>
            <person name="Gilligan J."/>
            <person name="Le Lec M.F."/>
            <person name="Gruber M.A.M."/>
            <person name="Quinn O."/>
            <person name="Lovegrove M."/>
            <person name="Duncan E.J."/>
            <person name="Remnant E.J."/>
            <person name="Van Eeckhoven J."/>
            <person name="Graham B."/>
            <person name="Knapp R.A."/>
            <person name="Langford K.W."/>
            <person name="Kronenberg Z."/>
            <person name="Press M.O."/>
            <person name="Eacker S.M."/>
            <person name="Wilson-Rankin E.E."/>
            <person name="Purcell J."/>
            <person name="Lester P.J."/>
            <person name="Dearden P.K."/>
        </authorList>
    </citation>
    <scope>NUCLEOTIDE SEQUENCE</scope>
    <source>
        <strain evidence="3">Linc-1</strain>
    </source>
</reference>
<protein>
    <submittedName>
        <fullName evidence="3">Uncharacterized protein</fullName>
    </submittedName>
</protein>
<evidence type="ECO:0000256" key="2">
    <source>
        <dbReference type="SAM" id="Phobius"/>
    </source>
</evidence>
<organism evidence="3 4">
    <name type="scientific">Vespula germanica</name>
    <name type="common">German yellow jacket</name>
    <name type="synonym">Paravespula germanica</name>
    <dbReference type="NCBI Taxonomy" id="30212"/>
    <lineage>
        <taxon>Eukaryota</taxon>
        <taxon>Metazoa</taxon>
        <taxon>Ecdysozoa</taxon>
        <taxon>Arthropoda</taxon>
        <taxon>Hexapoda</taxon>
        <taxon>Insecta</taxon>
        <taxon>Pterygota</taxon>
        <taxon>Neoptera</taxon>
        <taxon>Endopterygota</taxon>
        <taxon>Hymenoptera</taxon>
        <taxon>Apocrita</taxon>
        <taxon>Aculeata</taxon>
        <taxon>Vespoidea</taxon>
        <taxon>Vespidae</taxon>
        <taxon>Vespinae</taxon>
        <taxon>Vespula</taxon>
    </lineage>
</organism>
<feature type="region of interest" description="Disordered" evidence="1">
    <location>
        <begin position="1"/>
        <end position="26"/>
    </location>
</feature>
<keyword evidence="2" id="KW-1133">Transmembrane helix</keyword>
<gene>
    <name evidence="3" type="ORF">HZH68_014303</name>
</gene>
<feature type="transmembrane region" description="Helical" evidence="2">
    <location>
        <begin position="39"/>
        <end position="70"/>
    </location>
</feature>
<evidence type="ECO:0000313" key="4">
    <source>
        <dbReference type="Proteomes" id="UP000617340"/>
    </source>
</evidence>
<keyword evidence="4" id="KW-1185">Reference proteome</keyword>
<keyword evidence="2" id="KW-0472">Membrane</keyword>
<evidence type="ECO:0000313" key="3">
    <source>
        <dbReference type="EMBL" id="KAF7384691.1"/>
    </source>
</evidence>
<feature type="compositionally biased region" description="Basic and acidic residues" evidence="1">
    <location>
        <begin position="1"/>
        <end position="15"/>
    </location>
</feature>
<dbReference type="Proteomes" id="UP000617340">
    <property type="component" value="Unassembled WGS sequence"/>
</dbReference>
<sequence length="119" mass="13203">MNQDVDEAKARDQRDGITPYDDNDTPKRYFSSVSIPRKWLVVVPVIVVVVVLPVVIVVVGNSLVVVLYFYDLHRRQCDSPIGFSHGSSLVEPLEGMLKHGVGFAFIPMLLESTSPIYGS</sequence>
<dbReference type="AlphaFoldDB" id="A0A834JFL5"/>
<evidence type="ECO:0000256" key="1">
    <source>
        <dbReference type="SAM" id="MobiDB-lite"/>
    </source>
</evidence>
<comment type="caution">
    <text evidence="3">The sequence shown here is derived from an EMBL/GenBank/DDBJ whole genome shotgun (WGS) entry which is preliminary data.</text>
</comment>
<accession>A0A834JFL5</accession>
<proteinExistence type="predicted"/>